<accession>A0A4D7Z7U9</accession>
<evidence type="ECO:0008006" key="3">
    <source>
        <dbReference type="Google" id="ProtNLM"/>
    </source>
</evidence>
<evidence type="ECO:0000313" key="2">
    <source>
        <dbReference type="Proteomes" id="UP000298649"/>
    </source>
</evidence>
<dbReference type="GO" id="GO:0004803">
    <property type="term" value="F:transposase activity"/>
    <property type="evidence" value="ECO:0007669"/>
    <property type="project" value="InterPro"/>
</dbReference>
<dbReference type="EMBL" id="CP039925">
    <property type="protein sequence ID" value="QCL98080.1"/>
    <property type="molecule type" value="Genomic_DNA"/>
</dbReference>
<dbReference type="AlphaFoldDB" id="A0A4D7Z7U9"/>
<sequence length="200" mass="21586">MAQAILLTGQERRRRWSSDDRLEILEAAFAPAANVSEVARRFDVSTGLLFTWRRQALSVKVGAAFVPATVLGVPGSGEVGAATIVVDFANGTKVRVASWAPCDFAAAVMRALNDPDQFERARLDCERPLRYAQGDAGSCSDCAGRSGSRSFQTARFMSSGPNGPNDQHSAYGFVSRRLPIRGIPYLGARCEFRRTGAARA</sequence>
<evidence type="ECO:0000313" key="1">
    <source>
        <dbReference type="EMBL" id="QCL98080.1"/>
    </source>
</evidence>
<name>A0A4D7Z7U9_AGRTU</name>
<reference evidence="1 2" key="1">
    <citation type="submission" date="2019-04" db="EMBL/GenBank/DDBJ databases">
        <title>Complete genome sequence of Agrobacterium tumefaciens CFBP7129.</title>
        <authorList>
            <person name="Haryono M."/>
            <person name="Lin Y.-C."/>
            <person name="Lai E.-M."/>
            <person name="Kuo C.-H."/>
        </authorList>
    </citation>
    <scope>NUCLEOTIDE SEQUENCE [LARGE SCALE GENOMIC DNA]</scope>
    <source>
        <strain evidence="1 2">CFBP7129</strain>
        <plasmid evidence="2">patcfbp7129b</plasmid>
    </source>
</reference>
<dbReference type="GO" id="GO:0043565">
    <property type="term" value="F:sequence-specific DNA binding"/>
    <property type="evidence" value="ECO:0007669"/>
    <property type="project" value="InterPro"/>
</dbReference>
<dbReference type="Pfam" id="PF01527">
    <property type="entry name" value="HTH_Tnp_1"/>
    <property type="match status" value="1"/>
</dbReference>
<organism evidence="1 2">
    <name type="scientific">Agrobacterium tumefaciens</name>
    <dbReference type="NCBI Taxonomy" id="358"/>
    <lineage>
        <taxon>Bacteria</taxon>
        <taxon>Pseudomonadati</taxon>
        <taxon>Pseudomonadota</taxon>
        <taxon>Alphaproteobacteria</taxon>
        <taxon>Hyphomicrobiales</taxon>
        <taxon>Rhizobiaceae</taxon>
        <taxon>Rhizobium/Agrobacterium group</taxon>
        <taxon>Agrobacterium</taxon>
        <taxon>Agrobacterium tumefaciens complex</taxon>
    </lineage>
</organism>
<dbReference type="GO" id="GO:0006313">
    <property type="term" value="P:DNA transposition"/>
    <property type="evidence" value="ECO:0007669"/>
    <property type="project" value="InterPro"/>
</dbReference>
<geneLocation type="plasmid" evidence="2">
    <name>patcfbp7129b</name>
</geneLocation>
<dbReference type="SUPFAM" id="SSF48295">
    <property type="entry name" value="TrpR-like"/>
    <property type="match status" value="1"/>
</dbReference>
<dbReference type="Proteomes" id="UP000298649">
    <property type="component" value="Plasmid pAtCFBP7129b"/>
</dbReference>
<protein>
    <recommendedName>
        <fullName evidence="3">Transposase</fullName>
    </recommendedName>
</protein>
<dbReference type="InterPro" id="IPR010921">
    <property type="entry name" value="Trp_repressor/repl_initiator"/>
</dbReference>
<proteinExistence type="predicted"/>
<dbReference type="InterPro" id="IPR002514">
    <property type="entry name" value="Transposase_8"/>
</dbReference>
<gene>
    <name evidence="1" type="ORF">CFBP7129_28205</name>
</gene>
<keyword evidence="1" id="KW-0614">Plasmid</keyword>